<name>A0A833ZX74_9CHIR</name>
<gene>
    <name evidence="2" type="ORF">HJG60_011215</name>
</gene>
<accession>A0A833ZX74</accession>
<sequence>MARAGGYREGARRMHSRRQPCARLGGTGLRGLQPARPASDPARVSQKGRGGSCGRANTLQPRPLQLGSRVGRVCPFPGWGLPRRGVEGPGGQWVGDYSDWRLGYVCRVLKTEITLRASSFTDTEIQHCKTRHRGIGLIAGSLAASGCPPRSTCIPRGRISWDPEGKGCRF</sequence>
<reference evidence="2 3" key="1">
    <citation type="journal article" date="2020" name="Nature">
        <title>Six reference-quality genomes reveal evolution of bat adaptations.</title>
        <authorList>
            <person name="Jebb D."/>
            <person name="Huang Z."/>
            <person name="Pippel M."/>
            <person name="Hughes G.M."/>
            <person name="Lavrichenko K."/>
            <person name="Devanna P."/>
            <person name="Winkler S."/>
            <person name="Jermiin L.S."/>
            <person name="Skirmuntt E.C."/>
            <person name="Katzourakis A."/>
            <person name="Burkitt-Gray L."/>
            <person name="Ray D.A."/>
            <person name="Sullivan K.A.M."/>
            <person name="Roscito J.G."/>
            <person name="Kirilenko B.M."/>
            <person name="Davalos L.M."/>
            <person name="Corthals A.P."/>
            <person name="Power M.L."/>
            <person name="Jones G."/>
            <person name="Ransome R.D."/>
            <person name="Dechmann D.K.N."/>
            <person name="Locatelli A.G."/>
            <person name="Puechmaille S.J."/>
            <person name="Fedrigo O."/>
            <person name="Jarvis E.D."/>
            <person name="Hiller M."/>
            <person name="Vernes S.C."/>
            <person name="Myers E.W."/>
            <person name="Teeling E.C."/>
        </authorList>
    </citation>
    <scope>NUCLEOTIDE SEQUENCE [LARGE SCALE GENOMIC DNA]</scope>
    <source>
        <strain evidence="2">Bat1K_MPI-CBG_1</strain>
    </source>
</reference>
<feature type="region of interest" description="Disordered" evidence="1">
    <location>
        <begin position="1"/>
        <end position="61"/>
    </location>
</feature>
<comment type="caution">
    <text evidence="2">The sequence shown here is derived from an EMBL/GenBank/DDBJ whole genome shotgun (WGS) entry which is preliminary data.</text>
</comment>
<evidence type="ECO:0000313" key="3">
    <source>
        <dbReference type="Proteomes" id="UP000664940"/>
    </source>
</evidence>
<evidence type="ECO:0000313" key="2">
    <source>
        <dbReference type="EMBL" id="KAF6104208.1"/>
    </source>
</evidence>
<protein>
    <submittedName>
        <fullName evidence="2">Uncharacterized protein</fullName>
    </submittedName>
</protein>
<dbReference type="EMBL" id="JABVXQ010000006">
    <property type="protein sequence ID" value="KAF6104208.1"/>
    <property type="molecule type" value="Genomic_DNA"/>
</dbReference>
<dbReference type="Proteomes" id="UP000664940">
    <property type="component" value="Unassembled WGS sequence"/>
</dbReference>
<evidence type="ECO:0000256" key="1">
    <source>
        <dbReference type="SAM" id="MobiDB-lite"/>
    </source>
</evidence>
<organism evidence="2 3">
    <name type="scientific">Phyllostomus discolor</name>
    <name type="common">pale spear-nosed bat</name>
    <dbReference type="NCBI Taxonomy" id="89673"/>
    <lineage>
        <taxon>Eukaryota</taxon>
        <taxon>Metazoa</taxon>
        <taxon>Chordata</taxon>
        <taxon>Craniata</taxon>
        <taxon>Vertebrata</taxon>
        <taxon>Euteleostomi</taxon>
        <taxon>Mammalia</taxon>
        <taxon>Eutheria</taxon>
        <taxon>Laurasiatheria</taxon>
        <taxon>Chiroptera</taxon>
        <taxon>Yangochiroptera</taxon>
        <taxon>Phyllostomidae</taxon>
        <taxon>Phyllostominae</taxon>
        <taxon>Phyllostomus</taxon>
    </lineage>
</organism>
<proteinExistence type="predicted"/>
<dbReference type="AlphaFoldDB" id="A0A833ZX74"/>